<comment type="similarity">
    <text evidence="1">Belongs to the mTERF family.</text>
</comment>
<name>A0ABD2I7T4_HETSC</name>
<keyword evidence="2" id="KW-0809">Transit peptide</keyword>
<comment type="caution">
    <text evidence="6">The sequence shown here is derived from an EMBL/GenBank/DDBJ whole genome shotgun (WGS) entry which is preliminary data.</text>
</comment>
<dbReference type="InterPro" id="IPR003690">
    <property type="entry name" value="MTERF"/>
</dbReference>
<evidence type="ECO:0000313" key="7">
    <source>
        <dbReference type="Proteomes" id="UP001620645"/>
    </source>
</evidence>
<dbReference type="Proteomes" id="UP001620645">
    <property type="component" value="Unassembled WGS sequence"/>
</dbReference>
<feature type="domain" description="Agenet-like" evidence="5">
    <location>
        <begin position="2"/>
        <end position="45"/>
    </location>
</feature>
<dbReference type="InterPro" id="IPR041560">
    <property type="entry name" value="Tudor_FRM1"/>
</dbReference>
<dbReference type="PANTHER" id="PTHR13068">
    <property type="entry name" value="CGI-12 PROTEIN-RELATED"/>
    <property type="match status" value="1"/>
</dbReference>
<keyword evidence="7" id="KW-1185">Reference proteome</keyword>
<dbReference type="Gene3D" id="1.25.70.10">
    <property type="entry name" value="Transcription termination factor 3, mitochondrial"/>
    <property type="match status" value="1"/>
</dbReference>
<dbReference type="InterPro" id="IPR038538">
    <property type="entry name" value="MTERF_sf"/>
</dbReference>
<dbReference type="EMBL" id="JBICCN010000355">
    <property type="protein sequence ID" value="KAL3075147.1"/>
    <property type="molecule type" value="Genomic_DNA"/>
</dbReference>
<reference evidence="6 7" key="1">
    <citation type="submission" date="2024-10" db="EMBL/GenBank/DDBJ databases">
        <authorList>
            <person name="Kim D."/>
        </authorList>
    </citation>
    <scope>NUCLEOTIDE SEQUENCE [LARGE SCALE GENOMIC DNA]</scope>
    <source>
        <strain evidence="6">Taebaek</strain>
    </source>
</reference>
<gene>
    <name evidence="6" type="ORF">niasHS_013370</name>
</gene>
<dbReference type="AlphaFoldDB" id="A0ABD2I7T4"/>
<accession>A0ABD2I7T4</accession>
<protein>
    <submittedName>
        <fullName evidence="6">Uncharacterized protein</fullName>
    </submittedName>
</protein>
<dbReference type="PANTHER" id="PTHR13068:SF112">
    <property type="entry name" value="TRANSCRIPTION TERMINATION FACTOR 3, MITOCHONDRIAL"/>
    <property type="match status" value="1"/>
</dbReference>
<sequence length="610" mass="69134">MEVEVKQQEGFYLKAFVTDVLENSLDVVYDRGCRKPETVEFSQCRAVTIENAQQKRPSKCGDIVDALVPIDKNNDDFQAYKKMKIREIKPDISIWPPIAIAPFSSSRIFTIVVVVGIVLSIISCRRFRNDEQQQKEAQEVQQQRPLKNAKLQMGNNRRTARLAHANNDSADQLAREDWAHFEMVERQLDELLEHHAMKLDEDGDVLGVDMVADPLNEVCQAPKIGRALLRLDPERDVKAKIFWLVKRCGVPEADIGPYLTRNPYFLLQSFDDLKAQLDYLQFHRFSRQQIAKLVVEYRYWLNSPQERIDARLGWLQRQFYLRADELRLAIVKEPRLIQFGVGPIQGLILALNQTCGFSQQCLQRIVLKDPRVFLSEKPHVLTSFNYLAYVMRITNEQIAVVEVGQPNVPLLCQQIPIHTVVERIWPSRPLLKLVQDDTVAYLDGIVPCPTVAGGNGLHLLHAPSVGGVQHGLKEMGMSVNKRKEGMALHAIYISTLHDYDEGFFGDDRVLAAAVWRSFFLQLPDVSPAQINRVVRYMRATAFFRMASLARMDDTRLLTDGIERWDVAEELARLVSAEQFGTIPAPPPSSAMDGDGGRNSAQPAPKAAASN</sequence>
<evidence type="ECO:0000256" key="3">
    <source>
        <dbReference type="SAM" id="MobiDB-lite"/>
    </source>
</evidence>
<dbReference type="Pfam" id="PF18336">
    <property type="entry name" value="Tudor_FRX1"/>
    <property type="match status" value="1"/>
</dbReference>
<evidence type="ECO:0000313" key="6">
    <source>
        <dbReference type="EMBL" id="KAL3075147.1"/>
    </source>
</evidence>
<dbReference type="Gene3D" id="2.30.30.140">
    <property type="match status" value="1"/>
</dbReference>
<evidence type="ECO:0000259" key="5">
    <source>
        <dbReference type="Pfam" id="PF18336"/>
    </source>
</evidence>
<feature type="domain" description="Ubiquinol-cytochrome c chaperone" evidence="4">
    <location>
        <begin position="468"/>
        <end position="561"/>
    </location>
</feature>
<evidence type="ECO:0000256" key="2">
    <source>
        <dbReference type="ARBA" id="ARBA00022946"/>
    </source>
</evidence>
<dbReference type="Pfam" id="PF02536">
    <property type="entry name" value="mTERF"/>
    <property type="match status" value="1"/>
</dbReference>
<dbReference type="Pfam" id="PF03981">
    <property type="entry name" value="Ubiq_cyt_C_chap"/>
    <property type="match status" value="1"/>
</dbReference>
<evidence type="ECO:0000259" key="4">
    <source>
        <dbReference type="Pfam" id="PF03981"/>
    </source>
</evidence>
<proteinExistence type="inferred from homology"/>
<evidence type="ECO:0000256" key="1">
    <source>
        <dbReference type="ARBA" id="ARBA00007692"/>
    </source>
</evidence>
<dbReference type="InterPro" id="IPR021150">
    <property type="entry name" value="Ubiq_cyt_c_chap"/>
</dbReference>
<feature type="region of interest" description="Disordered" evidence="3">
    <location>
        <begin position="580"/>
        <end position="610"/>
    </location>
</feature>
<organism evidence="6 7">
    <name type="scientific">Heterodera schachtii</name>
    <name type="common">Sugarbeet cyst nematode worm</name>
    <name type="synonym">Tylenchus schachtii</name>
    <dbReference type="NCBI Taxonomy" id="97005"/>
    <lineage>
        <taxon>Eukaryota</taxon>
        <taxon>Metazoa</taxon>
        <taxon>Ecdysozoa</taxon>
        <taxon>Nematoda</taxon>
        <taxon>Chromadorea</taxon>
        <taxon>Rhabditida</taxon>
        <taxon>Tylenchina</taxon>
        <taxon>Tylenchomorpha</taxon>
        <taxon>Tylenchoidea</taxon>
        <taxon>Heteroderidae</taxon>
        <taxon>Heteroderinae</taxon>
        <taxon>Heterodera</taxon>
    </lineage>
</organism>